<feature type="region of interest" description="Disordered" evidence="1">
    <location>
        <begin position="185"/>
        <end position="244"/>
    </location>
</feature>
<protein>
    <submittedName>
        <fullName evidence="2">Uncharacterized protein</fullName>
    </submittedName>
</protein>
<feature type="region of interest" description="Disordered" evidence="1">
    <location>
        <begin position="362"/>
        <end position="394"/>
    </location>
</feature>
<evidence type="ECO:0000313" key="3">
    <source>
        <dbReference type="Proteomes" id="UP001151516"/>
    </source>
</evidence>
<proteinExistence type="predicted"/>
<feature type="compositionally biased region" description="Low complexity" evidence="1">
    <location>
        <begin position="7"/>
        <end position="23"/>
    </location>
</feature>
<feature type="compositionally biased region" description="Polar residues" evidence="1">
    <location>
        <begin position="71"/>
        <end position="80"/>
    </location>
</feature>
<feature type="region of interest" description="Disordered" evidence="1">
    <location>
        <begin position="1322"/>
        <end position="1350"/>
    </location>
</feature>
<feature type="compositionally biased region" description="Low complexity" evidence="1">
    <location>
        <begin position="48"/>
        <end position="67"/>
    </location>
</feature>
<comment type="caution">
    <text evidence="2">The sequence shown here is derived from an EMBL/GenBank/DDBJ whole genome shotgun (WGS) entry which is preliminary data.</text>
</comment>
<feature type="compositionally biased region" description="Polar residues" evidence="1">
    <location>
        <begin position="488"/>
        <end position="501"/>
    </location>
</feature>
<accession>A0A9W8GI17</accession>
<organism evidence="2 3">
    <name type="scientific">Coemansia spiralis</name>
    <dbReference type="NCBI Taxonomy" id="417178"/>
    <lineage>
        <taxon>Eukaryota</taxon>
        <taxon>Fungi</taxon>
        <taxon>Fungi incertae sedis</taxon>
        <taxon>Zoopagomycota</taxon>
        <taxon>Kickxellomycotina</taxon>
        <taxon>Kickxellomycetes</taxon>
        <taxon>Kickxellales</taxon>
        <taxon>Kickxellaceae</taxon>
        <taxon>Coemansia</taxon>
    </lineage>
</organism>
<feature type="compositionally biased region" description="Low complexity" evidence="1">
    <location>
        <begin position="202"/>
        <end position="211"/>
    </location>
</feature>
<feature type="compositionally biased region" description="Basic residues" evidence="1">
    <location>
        <begin position="1706"/>
        <end position="1717"/>
    </location>
</feature>
<dbReference type="PANTHER" id="PTHR48125">
    <property type="entry name" value="LP07818P1"/>
    <property type="match status" value="1"/>
</dbReference>
<feature type="region of interest" description="Disordered" evidence="1">
    <location>
        <begin position="268"/>
        <end position="291"/>
    </location>
</feature>
<feature type="compositionally biased region" description="Low complexity" evidence="1">
    <location>
        <begin position="526"/>
        <end position="540"/>
    </location>
</feature>
<reference evidence="2" key="1">
    <citation type="submission" date="2022-07" db="EMBL/GenBank/DDBJ databases">
        <title>Phylogenomic reconstructions and comparative analyses of Kickxellomycotina fungi.</title>
        <authorList>
            <person name="Reynolds N.K."/>
            <person name="Stajich J.E."/>
            <person name="Barry K."/>
            <person name="Grigoriev I.V."/>
            <person name="Crous P."/>
            <person name="Smith M.E."/>
        </authorList>
    </citation>
    <scope>NUCLEOTIDE SEQUENCE</scope>
    <source>
        <strain evidence="2">CBS 109367</strain>
    </source>
</reference>
<feature type="region of interest" description="Disordered" evidence="1">
    <location>
        <begin position="1583"/>
        <end position="1630"/>
    </location>
</feature>
<dbReference type="Proteomes" id="UP001151516">
    <property type="component" value="Unassembled WGS sequence"/>
</dbReference>
<evidence type="ECO:0000313" key="2">
    <source>
        <dbReference type="EMBL" id="KAJ2686323.1"/>
    </source>
</evidence>
<feature type="compositionally biased region" description="Basic and acidic residues" evidence="1">
    <location>
        <begin position="24"/>
        <end position="33"/>
    </location>
</feature>
<feature type="compositionally biased region" description="Pro residues" evidence="1">
    <location>
        <begin position="368"/>
        <end position="383"/>
    </location>
</feature>
<gene>
    <name evidence="2" type="ORF">IWW39_003710</name>
</gene>
<feature type="compositionally biased region" description="Acidic residues" evidence="1">
    <location>
        <begin position="966"/>
        <end position="994"/>
    </location>
</feature>
<dbReference type="PANTHER" id="PTHR48125:SF12">
    <property type="entry name" value="AT HOOK TRANSCRIPTION FACTOR FAMILY-RELATED"/>
    <property type="match status" value="1"/>
</dbReference>
<name>A0A9W8GI17_9FUNG</name>
<feature type="region of interest" description="Disordered" evidence="1">
    <location>
        <begin position="1696"/>
        <end position="1729"/>
    </location>
</feature>
<feature type="compositionally biased region" description="Polar residues" evidence="1">
    <location>
        <begin position="1332"/>
        <end position="1345"/>
    </location>
</feature>
<sequence>MDGSAKPPSSLRPRSSPRVSTSPEPHHKQDSASKRRLASLRPSLANRASGAMATTSTPAATSSGARAKSPTVASGSQGARSLSKLPPKPSAAVAAVPNKNDVLDSGSDSDSDDHYGFVKVDRWNLPPEPTLPAFKPTISQPAMNVLPSSSSPSFASTARNSNIMARVRSTIRAAVTPAMPVAVAQPPNASESAAAIQPTDASSSSSSSSSSDSDDDDDDSNDRAANPAASLSDEEISDVLDETELQLIEAMEDTQIADAKGISGKCTLPKMAPLRPSSPGKGLSWMGPGDISQNNRVTYADSLKERFAAPLKPSGVTVSVSLGFSDSDSSGSDSGDSDREQRPANSALIAAPAAAHIHQPLPKITAPSPLPPTQGPSLFPPAPARAQTGTTTSEAVSINGANARSDLFEARSGDSGADLVRPASVPLDSVEFVAPGVTKKTAMSLLCRVLDIDGPIIQQKMVEFLLIDGVIASLIGFITHCQGSIYSPSPTSQTAPCSPSLSHEAGASCSPDSGCSKLPTTTTTTTTAAAASAAQASHESASSRHVQPGHDSAAATNAANDKKDLPLGVLHEFEVRRQHRARLQRQRNRSAGLTEVDLRRGYNAVQMLATREQFSRRVMEAKLAVIVPCLMAVFHKDSLGSFHHACLLLEHCFTISPLRTTRLLLYQQNPPSRWWALSDAVAKGHAPICDILPYLSEPCVQRFFLKAEFGVWTGRLMTSLNLMPNDALVVSDELSRMGLGSVAGALGGGAASDDSPAGQTQSQQRAKSLQLVRNRFQQLNRGGFFGHILELIEDSDSYVSEGVAEFMAFMINDCSTFYGFNILFKPIYDSELPVRRLAQLIVNSPAQRLSPQAKAATRLLHSLLTKTACQYGLRTREAQGIRDPEMHPRGSQVLLQVGQAARSALESFLPGLFATVTGLQGSTDLTSNSAFNRRASVESLRLPEYEEPDADFDTDGTEAAASDANVEADADGEVEEDDDDSCSSDSGNEGEDLEGASPPSDMQFAQRFYGDNISAGYLTDDHEHDGYNDNDAHVADLRNSAAALFNHATYPESIGSGSISSSLSPSSTLSASPMAVASSTPNQPADMYLGERLDAEDLGLLVSLPKPDINRLNLLRLCVDVLREASDIDEIVGWIDLRVWRALSTWFLNHPHNNMLHMAVYQLVSIVALEAVRLRRSHRLLVAGSGKSALGGACAVGEGYASTTKSRGSGRNSSGNGGDNLLVAGGASFGSDPEVGQLESRVQAAAKRRARRRRAMAERIRRDESTNCDNILTYLIEQNQWVDKLVRRAVSPSFDGAHGFISLVLNTLRLAVQVDRRRPVASSLAKKRADRQQGNGNVHAESSPSKPFFARTRLDPLSTDDIDASKGCGGFSDDEALDDDALVPDMAYHDPETRHRLSEYPTYRLQRWEITLLYSPAFRSHLGRLRKQAECMARKPEEFRLCDQSRSDISQSGTGSRPVPFFSPMKVKPPVSLDNLEIKKKQLQINVGLLLGKNRPLAVPATPSSSSSSAPASSSSSAAAIAAASAASEKSPLPPIDEVGVDLDSLFARMLGFTADLAELPLCASSDEAASLKAGKLAGISSKGALSGESSEDDKKLHKEKRSVSGGSGAASRKQGTGSGGKAGSLRKKKSKPVAAVASTGALSALVSSSVSGLLDDITPEAADDAAEALCAVLSSDGAGGSNGSTAKFTPGLRTRKKAVPASGSVRRRRARLHHKPSNSSLGGSAAPVSVSTALDPASAYQATDNHIEKTATSGTTAVAIAGAESPQTSVGGLTLSLKAFDI</sequence>
<feature type="region of interest" description="Disordered" evidence="1">
    <location>
        <begin position="526"/>
        <end position="558"/>
    </location>
</feature>
<feature type="compositionally biased region" description="Acidic residues" evidence="1">
    <location>
        <begin position="232"/>
        <end position="244"/>
    </location>
</feature>
<feature type="region of interest" description="Disordered" evidence="1">
    <location>
        <begin position="1"/>
        <end position="115"/>
    </location>
</feature>
<dbReference type="EMBL" id="JANBTX010000113">
    <property type="protein sequence ID" value="KAJ2686323.1"/>
    <property type="molecule type" value="Genomic_DNA"/>
</dbReference>
<feature type="region of interest" description="Disordered" evidence="1">
    <location>
        <begin position="488"/>
        <end position="514"/>
    </location>
</feature>
<feature type="region of interest" description="Disordered" evidence="1">
    <location>
        <begin position="961"/>
        <end position="1003"/>
    </location>
</feature>
<keyword evidence="3" id="KW-1185">Reference proteome</keyword>
<feature type="region of interest" description="Disordered" evidence="1">
    <location>
        <begin position="1444"/>
        <end position="1463"/>
    </location>
</feature>
<dbReference type="OrthoDB" id="1923159at2759"/>
<evidence type="ECO:0000256" key="1">
    <source>
        <dbReference type="SAM" id="MobiDB-lite"/>
    </source>
</evidence>